<comment type="subcellular location">
    <subcellularLocation>
        <location evidence="2">Periplasm</location>
    </subcellularLocation>
</comment>
<dbReference type="PROSITE" id="PS00194">
    <property type="entry name" value="THIOREDOXIN_1"/>
    <property type="match status" value="1"/>
</dbReference>
<feature type="domain" description="Thioredoxin-like fold" evidence="3">
    <location>
        <begin position="122"/>
        <end position="233"/>
    </location>
</feature>
<sequence length="248" mass="27274">MSLKKCFFAASLLAVLTATAFAGTGSPTDTVFTENALKAAPKNSATPKRFVLPTNGMIALDIDGKLNVMTSNGRFIMKGYLYDTWAKKPLDTYAELTKYASIIPLKELNLNIADLQPAVWGSGPEKVMIFTDPNCPYCHQVLKELADLDPKKYTVSVISLGALGEESKKRNQELYCASDRYRADRAIISGDKTTQFDQVKDCDQTAMIRRNITAQVLGVSLIPFIIRDDGNFSIGKPAQGLKDYLEAK</sequence>
<dbReference type="CDD" id="cd03020">
    <property type="entry name" value="DsbA_DsbC_DsbG"/>
    <property type="match status" value="1"/>
</dbReference>
<dbReference type="OrthoDB" id="9780340at2"/>
<feature type="chain" id="PRO_5016478492" description="Thiol:disulfide interchange protein" evidence="2">
    <location>
        <begin position="23"/>
        <end position="248"/>
    </location>
</feature>
<keyword evidence="1 2" id="KW-0676">Redox-active center</keyword>
<dbReference type="PANTHER" id="PTHR35272">
    <property type="entry name" value="THIOL:DISULFIDE INTERCHANGE PROTEIN DSBC-RELATED"/>
    <property type="match status" value="1"/>
</dbReference>
<dbReference type="PROSITE" id="PS00195">
    <property type="entry name" value="GLUTAREDOXIN_1"/>
    <property type="match status" value="1"/>
</dbReference>
<evidence type="ECO:0000256" key="1">
    <source>
        <dbReference type="ARBA" id="ARBA00023284"/>
    </source>
</evidence>
<dbReference type="Gene3D" id="3.40.30.10">
    <property type="entry name" value="Glutaredoxin"/>
    <property type="match status" value="1"/>
</dbReference>
<dbReference type="SUPFAM" id="SSF52833">
    <property type="entry name" value="Thioredoxin-like"/>
    <property type="match status" value="1"/>
</dbReference>
<proteinExistence type="inferred from homology"/>
<evidence type="ECO:0000259" key="3">
    <source>
        <dbReference type="Pfam" id="PF13098"/>
    </source>
</evidence>
<accession>A0A379FZF6</accession>
<organism evidence="4 5">
    <name type="scientific">Providencia rustigianii</name>
    <dbReference type="NCBI Taxonomy" id="158850"/>
    <lineage>
        <taxon>Bacteria</taxon>
        <taxon>Pseudomonadati</taxon>
        <taxon>Pseudomonadota</taxon>
        <taxon>Gammaproteobacteria</taxon>
        <taxon>Enterobacterales</taxon>
        <taxon>Morganellaceae</taxon>
        <taxon>Providencia</taxon>
    </lineage>
</organism>
<evidence type="ECO:0000313" key="4">
    <source>
        <dbReference type="EMBL" id="SUC33733.1"/>
    </source>
</evidence>
<gene>
    <name evidence="4" type="primary">dsbC_1</name>
    <name evidence="4" type="ORF">NCTC12026_00054</name>
</gene>
<dbReference type="Proteomes" id="UP000255129">
    <property type="component" value="Unassembled WGS sequence"/>
</dbReference>
<dbReference type="InterPro" id="IPR033954">
    <property type="entry name" value="DiS-bond_Isoase_DsbC/G"/>
</dbReference>
<evidence type="ECO:0000256" key="2">
    <source>
        <dbReference type="RuleBase" id="RU364038"/>
    </source>
</evidence>
<comment type="similarity">
    <text evidence="2">Belongs to the thioredoxin family. DsbC subfamily.</text>
</comment>
<dbReference type="InterPro" id="IPR011767">
    <property type="entry name" value="GLR_AS"/>
</dbReference>
<evidence type="ECO:0000313" key="5">
    <source>
        <dbReference type="Proteomes" id="UP000255129"/>
    </source>
</evidence>
<name>A0A379FZF6_9GAMM</name>
<dbReference type="GO" id="GO:0042597">
    <property type="term" value="C:periplasmic space"/>
    <property type="evidence" value="ECO:0007669"/>
    <property type="project" value="UniProtKB-SubCell"/>
</dbReference>
<feature type="signal peptide" evidence="2">
    <location>
        <begin position="1"/>
        <end position="22"/>
    </location>
</feature>
<dbReference type="RefSeq" id="WP_011039806.1">
    <property type="nucleotide sequence ID" value="NZ_UGUA01000001.1"/>
</dbReference>
<dbReference type="AlphaFoldDB" id="A0A379FZF6"/>
<dbReference type="InterPro" id="IPR051470">
    <property type="entry name" value="Thiol:disulfide_interchange"/>
</dbReference>
<dbReference type="InterPro" id="IPR036249">
    <property type="entry name" value="Thioredoxin-like_sf"/>
</dbReference>
<keyword evidence="2" id="KW-0732">Signal</keyword>
<keyword evidence="2" id="KW-0574">Periplasm</keyword>
<dbReference type="InterPro" id="IPR012336">
    <property type="entry name" value="Thioredoxin-like_fold"/>
</dbReference>
<dbReference type="PANTHER" id="PTHR35272:SF3">
    <property type="entry name" value="THIOL:DISULFIDE INTERCHANGE PROTEIN DSBC"/>
    <property type="match status" value="1"/>
</dbReference>
<dbReference type="GeneID" id="89492345"/>
<protein>
    <recommendedName>
        <fullName evidence="2">Thiol:disulfide interchange protein</fullName>
    </recommendedName>
</protein>
<dbReference type="InterPro" id="IPR017937">
    <property type="entry name" value="Thioredoxin_CS"/>
</dbReference>
<dbReference type="Pfam" id="PF13098">
    <property type="entry name" value="Thioredoxin_2"/>
    <property type="match status" value="1"/>
</dbReference>
<reference evidence="4 5" key="1">
    <citation type="submission" date="2018-06" db="EMBL/GenBank/DDBJ databases">
        <authorList>
            <consortium name="Pathogen Informatics"/>
            <person name="Doyle S."/>
        </authorList>
    </citation>
    <scope>NUCLEOTIDE SEQUENCE [LARGE SCALE GENOMIC DNA]</scope>
    <source>
        <strain evidence="4 5">NCTC12026</strain>
    </source>
</reference>
<dbReference type="EMBL" id="UGUA01000001">
    <property type="protein sequence ID" value="SUC33733.1"/>
    <property type="molecule type" value="Genomic_DNA"/>
</dbReference>
<comment type="function">
    <text evidence="2">Required for disulfide bond formation in some periplasmic proteins. Acts by transferring its disulfide bond to other proteins and is reduced in the process.</text>
</comment>